<dbReference type="RefSeq" id="WP_230438153.1">
    <property type="nucleotide sequence ID" value="NZ_CP087715.1"/>
</dbReference>
<evidence type="ECO:0000313" key="2">
    <source>
        <dbReference type="EMBL" id="MFD1218133.1"/>
    </source>
</evidence>
<name>A0ABW3UB27_9GAMM</name>
<dbReference type="Proteomes" id="UP001597264">
    <property type="component" value="Unassembled WGS sequence"/>
</dbReference>
<keyword evidence="1" id="KW-0472">Membrane</keyword>
<keyword evidence="1" id="KW-1133">Transmembrane helix</keyword>
<evidence type="ECO:0000313" key="3">
    <source>
        <dbReference type="Proteomes" id="UP001597264"/>
    </source>
</evidence>
<feature type="transmembrane region" description="Helical" evidence="1">
    <location>
        <begin position="6"/>
        <end position="25"/>
    </location>
</feature>
<organism evidence="2 3">
    <name type="scientific">Microbulbifer celer</name>
    <dbReference type="NCBI Taxonomy" id="435905"/>
    <lineage>
        <taxon>Bacteria</taxon>
        <taxon>Pseudomonadati</taxon>
        <taxon>Pseudomonadota</taxon>
        <taxon>Gammaproteobacteria</taxon>
        <taxon>Cellvibrionales</taxon>
        <taxon>Microbulbiferaceae</taxon>
        <taxon>Microbulbifer</taxon>
    </lineage>
</organism>
<keyword evidence="1" id="KW-0812">Transmembrane</keyword>
<proteinExistence type="predicted"/>
<evidence type="ECO:0000256" key="1">
    <source>
        <dbReference type="SAM" id="Phobius"/>
    </source>
</evidence>
<reference evidence="3" key="1">
    <citation type="journal article" date="2019" name="Int. J. Syst. Evol. Microbiol.">
        <title>The Global Catalogue of Microorganisms (GCM) 10K type strain sequencing project: providing services to taxonomists for standard genome sequencing and annotation.</title>
        <authorList>
            <consortium name="The Broad Institute Genomics Platform"/>
            <consortium name="The Broad Institute Genome Sequencing Center for Infectious Disease"/>
            <person name="Wu L."/>
            <person name="Ma J."/>
        </authorList>
    </citation>
    <scope>NUCLEOTIDE SEQUENCE [LARGE SCALE GENOMIC DNA]</scope>
    <source>
        <strain evidence="3">CCUG 54356</strain>
    </source>
</reference>
<gene>
    <name evidence="2" type="ORF">ACFQ2X_16150</name>
</gene>
<keyword evidence="3" id="KW-1185">Reference proteome</keyword>
<dbReference type="EMBL" id="JBHTLR010000027">
    <property type="protein sequence ID" value="MFD1218133.1"/>
    <property type="molecule type" value="Genomic_DNA"/>
</dbReference>
<accession>A0ABW3UB27</accession>
<sequence>MAQKEMTDLVAFIAAWIGIVFSLYWHSRFLGQLKLHHSAKFEELGAPSIFTKYPIFGKFQVFKDLSPDGSITKYAEFMKKADWNRMGDSSLKKFAKYRLYAQVVSVVSFVFLVAIWWRP</sequence>
<feature type="transmembrane region" description="Helical" evidence="1">
    <location>
        <begin position="99"/>
        <end position="117"/>
    </location>
</feature>
<comment type="caution">
    <text evidence="2">The sequence shown here is derived from an EMBL/GenBank/DDBJ whole genome shotgun (WGS) entry which is preliminary data.</text>
</comment>
<protein>
    <submittedName>
        <fullName evidence="2">Uncharacterized protein</fullName>
    </submittedName>
</protein>